<evidence type="ECO:0000256" key="1">
    <source>
        <dbReference type="SAM" id="Phobius"/>
    </source>
</evidence>
<protein>
    <submittedName>
        <fullName evidence="2">Uncharacterized protein</fullName>
    </submittedName>
</protein>
<accession>A0ABV8F5R9</accession>
<sequence>MSGHAWRLIVVLCEFDLVDSEDRPSSWFNALSKPQKVTAITMSLTGSIGGAAYLWLGPPMDLAPGFLIFAYVILSLMILNGIPRVHLWFDGRGFVLYLGVFFVLKGASRDLETPAVRVGVLVVGVLLLTYLIVRAVRVERRKRQTDRADSQIL</sequence>
<proteinExistence type="predicted"/>
<keyword evidence="3" id="KW-1185">Reference proteome</keyword>
<evidence type="ECO:0000313" key="3">
    <source>
        <dbReference type="Proteomes" id="UP001595698"/>
    </source>
</evidence>
<feature type="transmembrane region" description="Helical" evidence="1">
    <location>
        <begin position="62"/>
        <end position="82"/>
    </location>
</feature>
<gene>
    <name evidence="2" type="ORF">ACFOYY_21870</name>
</gene>
<feature type="transmembrane region" description="Helical" evidence="1">
    <location>
        <begin position="37"/>
        <end position="56"/>
    </location>
</feature>
<reference evidence="3" key="1">
    <citation type="journal article" date="2019" name="Int. J. Syst. Evol. Microbiol.">
        <title>The Global Catalogue of Microorganisms (GCM) 10K type strain sequencing project: providing services to taxonomists for standard genome sequencing and annotation.</title>
        <authorList>
            <consortium name="The Broad Institute Genomics Platform"/>
            <consortium name="The Broad Institute Genome Sequencing Center for Infectious Disease"/>
            <person name="Wu L."/>
            <person name="Ma J."/>
        </authorList>
    </citation>
    <scope>NUCLEOTIDE SEQUENCE [LARGE SCALE GENOMIC DNA]</scope>
    <source>
        <strain evidence="3">TBRC 7912</strain>
    </source>
</reference>
<dbReference type="Proteomes" id="UP001595698">
    <property type="component" value="Unassembled WGS sequence"/>
</dbReference>
<evidence type="ECO:0000313" key="2">
    <source>
        <dbReference type="EMBL" id="MFC3982803.1"/>
    </source>
</evidence>
<name>A0ABV8F5R9_9ACTN</name>
<keyword evidence="1" id="KW-0812">Transmembrane</keyword>
<keyword evidence="1" id="KW-1133">Transmembrane helix</keyword>
<feature type="transmembrane region" description="Helical" evidence="1">
    <location>
        <begin position="114"/>
        <end position="133"/>
    </location>
</feature>
<organism evidence="2 3">
    <name type="scientific">Streptosporangium jomthongense</name>
    <dbReference type="NCBI Taxonomy" id="1193683"/>
    <lineage>
        <taxon>Bacteria</taxon>
        <taxon>Bacillati</taxon>
        <taxon>Actinomycetota</taxon>
        <taxon>Actinomycetes</taxon>
        <taxon>Streptosporangiales</taxon>
        <taxon>Streptosporangiaceae</taxon>
        <taxon>Streptosporangium</taxon>
    </lineage>
</organism>
<comment type="caution">
    <text evidence="2">The sequence shown here is derived from an EMBL/GenBank/DDBJ whole genome shotgun (WGS) entry which is preliminary data.</text>
</comment>
<keyword evidence="1" id="KW-0472">Membrane</keyword>
<dbReference type="EMBL" id="JBHSBC010000021">
    <property type="protein sequence ID" value="MFC3982803.1"/>
    <property type="molecule type" value="Genomic_DNA"/>
</dbReference>